<reference evidence="1" key="1">
    <citation type="journal article" date="2014" name="Front. Microbiol.">
        <title>High frequency of phylogenetically diverse reductive dehalogenase-homologous genes in deep subseafloor sedimentary metagenomes.</title>
        <authorList>
            <person name="Kawai M."/>
            <person name="Futagami T."/>
            <person name="Toyoda A."/>
            <person name="Takaki Y."/>
            <person name="Nishi S."/>
            <person name="Hori S."/>
            <person name="Arai W."/>
            <person name="Tsubouchi T."/>
            <person name="Morono Y."/>
            <person name="Uchiyama I."/>
            <person name="Ito T."/>
            <person name="Fujiyama A."/>
            <person name="Inagaki F."/>
            <person name="Takami H."/>
        </authorList>
    </citation>
    <scope>NUCLEOTIDE SEQUENCE</scope>
    <source>
        <strain evidence="1">Expedition CK06-06</strain>
    </source>
</reference>
<feature type="non-terminal residue" evidence="1">
    <location>
        <position position="200"/>
    </location>
</feature>
<accession>X0Y9J1</accession>
<proteinExistence type="predicted"/>
<sequence>MFNQVTINTTRYSQLLVDLESGNSNNSVQFDGGNSKYNATGEVARDLLTGVGRTWTITDGGQVPFTLEVKTDEAGTSNNDQFTIPTTTGTYLYDYTTSDGQSGTGLTGGTTITFASGAGTYTISITGVFPRIYFNSGGDKQKLLRVLEWGDYGFGALDQTLAFRGCTKLTSVADDTDNLNLITNAQRMFMEATSLFSLPT</sequence>
<gene>
    <name evidence="1" type="ORF">S01H1_79476</name>
</gene>
<dbReference type="EMBL" id="BARS01053581">
    <property type="protein sequence ID" value="GAG52489.1"/>
    <property type="molecule type" value="Genomic_DNA"/>
</dbReference>
<organism evidence="1">
    <name type="scientific">marine sediment metagenome</name>
    <dbReference type="NCBI Taxonomy" id="412755"/>
    <lineage>
        <taxon>unclassified sequences</taxon>
        <taxon>metagenomes</taxon>
        <taxon>ecological metagenomes</taxon>
    </lineage>
</organism>
<evidence type="ECO:0000313" key="1">
    <source>
        <dbReference type="EMBL" id="GAG52489.1"/>
    </source>
</evidence>
<protein>
    <submittedName>
        <fullName evidence="1">Uncharacterized protein</fullName>
    </submittedName>
</protein>
<comment type="caution">
    <text evidence="1">The sequence shown here is derived from an EMBL/GenBank/DDBJ whole genome shotgun (WGS) entry which is preliminary data.</text>
</comment>
<name>X0Y9J1_9ZZZZ</name>
<dbReference type="AlphaFoldDB" id="X0Y9J1"/>